<keyword evidence="10" id="KW-0805">Transcription regulation</keyword>
<evidence type="ECO:0000256" key="14">
    <source>
        <dbReference type="PIRSR" id="PIRSR602481-2"/>
    </source>
</evidence>
<dbReference type="GO" id="GO:0045892">
    <property type="term" value="P:negative regulation of DNA-templated transcription"/>
    <property type="evidence" value="ECO:0007669"/>
    <property type="project" value="TreeGrafter"/>
</dbReference>
<dbReference type="STRING" id="1184267.A11Q_986"/>
<dbReference type="InterPro" id="IPR036388">
    <property type="entry name" value="WH-like_DNA-bd_sf"/>
</dbReference>
<evidence type="ECO:0000256" key="5">
    <source>
        <dbReference type="ARBA" id="ARBA00022490"/>
    </source>
</evidence>
<evidence type="ECO:0000256" key="8">
    <source>
        <dbReference type="ARBA" id="ARBA00022833"/>
    </source>
</evidence>
<dbReference type="HOGENOM" id="CLU_096072_3_3_7"/>
<accession>M4V732</accession>
<keyword evidence="7 13" id="KW-0479">Metal-binding</keyword>
<feature type="binding site" evidence="13">
    <location>
        <position position="115"/>
    </location>
    <ligand>
        <name>Zn(2+)</name>
        <dbReference type="ChEBI" id="CHEBI:29105"/>
    </ligand>
</feature>
<evidence type="ECO:0000256" key="4">
    <source>
        <dbReference type="ARBA" id="ARBA00020910"/>
    </source>
</evidence>
<dbReference type="Gene3D" id="1.10.10.10">
    <property type="entry name" value="Winged helix-like DNA-binding domain superfamily/Winged helix DNA-binding domain"/>
    <property type="match status" value="1"/>
</dbReference>
<evidence type="ECO:0000256" key="9">
    <source>
        <dbReference type="ARBA" id="ARBA00023004"/>
    </source>
</evidence>
<sequence length="163" mass="18931">MLPRQNDQDIVRKQERYKEEDFKKIIRSMGLKITDQRLLIINCLHDSEAKSGERHVTAQELFEKVSKKDSNIGFATVYRFLRDLANKGFVTEVRMGGQSSRYELTTKEHHDHLTCTKCGKICEFENKKIEKLQVQVAEYFGFVLTNHILELYGICPSCQAKGE</sequence>
<dbReference type="PANTHER" id="PTHR33202:SF2">
    <property type="entry name" value="FERRIC UPTAKE REGULATION PROTEIN"/>
    <property type="match status" value="1"/>
</dbReference>
<dbReference type="GO" id="GO:1900376">
    <property type="term" value="P:regulation of secondary metabolite biosynthetic process"/>
    <property type="evidence" value="ECO:0007669"/>
    <property type="project" value="TreeGrafter"/>
</dbReference>
<evidence type="ECO:0000256" key="1">
    <source>
        <dbReference type="ARBA" id="ARBA00004496"/>
    </source>
</evidence>
<comment type="subunit">
    <text evidence="3">Homodimer.</text>
</comment>
<evidence type="ECO:0000256" key="7">
    <source>
        <dbReference type="ARBA" id="ARBA00022723"/>
    </source>
</evidence>
<feature type="binding site" evidence="14">
    <location>
        <position position="130"/>
    </location>
    <ligand>
        <name>Fe cation</name>
        <dbReference type="ChEBI" id="CHEBI:24875"/>
    </ligand>
</feature>
<dbReference type="Pfam" id="PF01475">
    <property type="entry name" value="FUR"/>
    <property type="match status" value="1"/>
</dbReference>
<dbReference type="Proteomes" id="UP000012040">
    <property type="component" value="Chromosome"/>
</dbReference>
<dbReference type="RefSeq" id="WP_015469692.1">
    <property type="nucleotide sequence ID" value="NC_020813.1"/>
</dbReference>
<reference evidence="15 16" key="1">
    <citation type="journal article" date="2013" name="ISME J.">
        <title>By their genes ye shall know them: genomic signatures of predatory bacteria.</title>
        <authorList>
            <person name="Pasternak Z."/>
            <person name="Pietrokovski S."/>
            <person name="Rotem O."/>
            <person name="Gophna U."/>
            <person name="Lurie-Weinberger M.N."/>
            <person name="Jurkevitch E."/>
        </authorList>
    </citation>
    <scope>NUCLEOTIDE SEQUENCE [LARGE SCALE GENOMIC DNA]</scope>
    <source>
        <strain evidence="15 16">JSS</strain>
    </source>
</reference>
<dbReference type="EMBL" id="CP003537">
    <property type="protein sequence ID" value="AGH95202.1"/>
    <property type="molecule type" value="Genomic_DNA"/>
</dbReference>
<dbReference type="SUPFAM" id="SSF46785">
    <property type="entry name" value="Winged helix' DNA-binding domain"/>
    <property type="match status" value="1"/>
</dbReference>
<dbReference type="KEGG" id="bex:A11Q_986"/>
<comment type="cofactor">
    <cofactor evidence="13">
        <name>Zn(2+)</name>
        <dbReference type="ChEBI" id="CHEBI:29105"/>
    </cofactor>
    <text evidence="13">Binds 1 zinc ion per subunit.</text>
</comment>
<comment type="similarity">
    <text evidence="2">Belongs to the Fur family.</text>
</comment>
<evidence type="ECO:0000256" key="2">
    <source>
        <dbReference type="ARBA" id="ARBA00007957"/>
    </source>
</evidence>
<evidence type="ECO:0000256" key="6">
    <source>
        <dbReference type="ARBA" id="ARBA00022491"/>
    </source>
</evidence>
<feature type="binding site" evidence="14">
    <location>
        <position position="109"/>
    </location>
    <ligand>
        <name>Fe cation</name>
        <dbReference type="ChEBI" id="CHEBI:24875"/>
    </ligand>
</feature>
<dbReference type="GO" id="GO:0005829">
    <property type="term" value="C:cytosol"/>
    <property type="evidence" value="ECO:0007669"/>
    <property type="project" value="TreeGrafter"/>
</dbReference>
<dbReference type="InterPro" id="IPR002481">
    <property type="entry name" value="FUR"/>
</dbReference>
<evidence type="ECO:0000256" key="3">
    <source>
        <dbReference type="ARBA" id="ARBA00011738"/>
    </source>
</evidence>
<dbReference type="GO" id="GO:0000976">
    <property type="term" value="F:transcription cis-regulatory region binding"/>
    <property type="evidence" value="ECO:0007669"/>
    <property type="project" value="TreeGrafter"/>
</dbReference>
<name>M4V732_9BACT</name>
<evidence type="ECO:0000313" key="16">
    <source>
        <dbReference type="Proteomes" id="UP000012040"/>
    </source>
</evidence>
<keyword evidence="8 13" id="KW-0862">Zinc</keyword>
<dbReference type="GO" id="GO:0008270">
    <property type="term" value="F:zinc ion binding"/>
    <property type="evidence" value="ECO:0007669"/>
    <property type="project" value="TreeGrafter"/>
</dbReference>
<feature type="binding site" evidence="13">
    <location>
        <position position="155"/>
    </location>
    <ligand>
        <name>Zn(2+)</name>
        <dbReference type="ChEBI" id="CHEBI:29105"/>
    </ligand>
</feature>
<dbReference type="OrthoDB" id="5292451at2"/>
<feature type="binding site" evidence="13">
    <location>
        <position position="118"/>
    </location>
    <ligand>
        <name>Zn(2+)</name>
        <dbReference type="ChEBI" id="CHEBI:29105"/>
    </ligand>
</feature>
<dbReference type="PATRIC" id="fig|1184267.3.peg.1001"/>
<organism evidence="15 16">
    <name type="scientific">Pseudobdellovibrio exovorus JSS</name>
    <dbReference type="NCBI Taxonomy" id="1184267"/>
    <lineage>
        <taxon>Bacteria</taxon>
        <taxon>Pseudomonadati</taxon>
        <taxon>Bdellovibrionota</taxon>
        <taxon>Bdellovibrionia</taxon>
        <taxon>Bdellovibrionales</taxon>
        <taxon>Pseudobdellovibrionaceae</taxon>
        <taxon>Pseudobdellovibrio</taxon>
    </lineage>
</organism>
<keyword evidence="11" id="KW-0238">DNA-binding</keyword>
<keyword evidence="16" id="KW-1185">Reference proteome</keyword>
<feature type="binding site" evidence="14">
    <location>
        <position position="147"/>
    </location>
    <ligand>
        <name>Fe cation</name>
        <dbReference type="ChEBI" id="CHEBI:24875"/>
    </ligand>
</feature>
<evidence type="ECO:0000256" key="11">
    <source>
        <dbReference type="ARBA" id="ARBA00023125"/>
    </source>
</evidence>
<proteinExistence type="inferred from homology"/>
<evidence type="ECO:0000256" key="13">
    <source>
        <dbReference type="PIRSR" id="PIRSR602481-1"/>
    </source>
</evidence>
<dbReference type="GO" id="GO:0003700">
    <property type="term" value="F:DNA-binding transcription factor activity"/>
    <property type="evidence" value="ECO:0007669"/>
    <property type="project" value="InterPro"/>
</dbReference>
<feature type="binding site" evidence="14">
    <location>
        <position position="111"/>
    </location>
    <ligand>
        <name>Fe cation</name>
        <dbReference type="ChEBI" id="CHEBI:24875"/>
    </ligand>
</feature>
<dbReference type="InterPro" id="IPR036390">
    <property type="entry name" value="WH_DNA-bd_sf"/>
</dbReference>
<comment type="cofactor">
    <cofactor evidence="14">
        <name>Mn(2+)</name>
        <dbReference type="ChEBI" id="CHEBI:29035"/>
    </cofactor>
    <cofactor evidence="14">
        <name>Fe(2+)</name>
        <dbReference type="ChEBI" id="CHEBI:29033"/>
    </cofactor>
    <text evidence="14">Binds 1 Mn(2+) or Fe(2+) ion per subunit.</text>
</comment>
<gene>
    <name evidence="15" type="ORF">A11Q_986</name>
</gene>
<dbReference type="FunFam" id="3.30.1490.190:FF:000001">
    <property type="entry name" value="Ferric uptake regulation protein"/>
    <property type="match status" value="1"/>
</dbReference>
<dbReference type="PANTHER" id="PTHR33202">
    <property type="entry name" value="ZINC UPTAKE REGULATION PROTEIN"/>
    <property type="match status" value="1"/>
</dbReference>
<dbReference type="Gene3D" id="3.30.1490.190">
    <property type="match status" value="1"/>
</dbReference>
<dbReference type="eggNOG" id="COG0735">
    <property type="taxonomic scope" value="Bacteria"/>
</dbReference>
<comment type="subcellular location">
    <subcellularLocation>
        <location evidence="1">Cytoplasm</location>
    </subcellularLocation>
</comment>
<dbReference type="InterPro" id="IPR043135">
    <property type="entry name" value="Fur_C"/>
</dbReference>
<keyword evidence="5" id="KW-0963">Cytoplasm</keyword>
<feature type="binding site" evidence="13">
    <location>
        <position position="158"/>
    </location>
    <ligand>
        <name>Zn(2+)</name>
        <dbReference type="ChEBI" id="CHEBI:29105"/>
    </ligand>
</feature>
<dbReference type="AlphaFoldDB" id="M4V732"/>
<evidence type="ECO:0000256" key="12">
    <source>
        <dbReference type="ARBA" id="ARBA00023163"/>
    </source>
</evidence>
<evidence type="ECO:0000256" key="10">
    <source>
        <dbReference type="ARBA" id="ARBA00023015"/>
    </source>
</evidence>
<keyword evidence="6" id="KW-0678">Repressor</keyword>
<dbReference type="CDD" id="cd07153">
    <property type="entry name" value="Fur_like"/>
    <property type="match status" value="1"/>
</dbReference>
<evidence type="ECO:0000313" key="15">
    <source>
        <dbReference type="EMBL" id="AGH95202.1"/>
    </source>
</evidence>
<protein>
    <recommendedName>
        <fullName evidence="4">Ferric uptake regulation protein</fullName>
    </recommendedName>
</protein>
<keyword evidence="9 14" id="KW-0408">Iron</keyword>
<keyword evidence="12" id="KW-0804">Transcription</keyword>